<keyword evidence="1" id="KW-0614">Plasmid</keyword>
<dbReference type="Proteomes" id="UP000254508">
    <property type="component" value="Plasmid unnamed"/>
</dbReference>
<geneLocation type="plasmid" evidence="1 2">
    <name>unnamed</name>
</geneLocation>
<dbReference type="EMBL" id="CP031358">
    <property type="protein sequence ID" value="AXK43933.1"/>
    <property type="molecule type" value="Genomic_DNA"/>
</dbReference>
<protein>
    <submittedName>
        <fullName evidence="1">Uncharacterized protein</fullName>
    </submittedName>
</protein>
<dbReference type="AlphaFoldDB" id="A0A345YJ31"/>
<evidence type="ECO:0000313" key="1">
    <source>
        <dbReference type="EMBL" id="AXK43933.1"/>
    </source>
</evidence>
<keyword evidence="2" id="KW-1185">Reference proteome</keyword>
<accession>A0A345YJ31</accession>
<gene>
    <name evidence="1" type="ORF">DVR09_15880</name>
</gene>
<dbReference type="RefSeq" id="WP_115418246.1">
    <property type="nucleotide sequence ID" value="NZ_CP031358.1"/>
</dbReference>
<name>A0A345YJ31_9SPHN</name>
<sequence length="119" mass="13367">MKFEATPFTQNRRGMLANAEILFPSATNYRVGPVAEYDERQAVSVDAADPEEALALTYLRYQNVDDDHHTPDGGASIMKLDLIRLDDGENVTWWTCCNFGWHQVEAPGETEFVMAPEDA</sequence>
<proteinExistence type="predicted"/>
<reference evidence="1 2" key="1">
    <citation type="submission" date="2018-07" db="EMBL/GenBank/DDBJ databases">
        <title>Genome sequence of Erythrobacter strain YH-07, an antagonistic bacterium isolated from Yellow Sea.</title>
        <authorList>
            <person name="Tang T."/>
            <person name="Liu Q."/>
            <person name="Sun X."/>
        </authorList>
    </citation>
    <scope>NUCLEOTIDE SEQUENCE [LARGE SCALE GENOMIC DNA]</scope>
    <source>
        <strain evidence="1 2">YH-07</strain>
        <plasmid evidence="1 2">unnamed</plasmid>
    </source>
</reference>
<evidence type="ECO:0000313" key="2">
    <source>
        <dbReference type="Proteomes" id="UP000254508"/>
    </source>
</evidence>
<organism evidence="1 2">
    <name type="scientific">Erythrobacter aureus</name>
    <dbReference type="NCBI Taxonomy" id="2182384"/>
    <lineage>
        <taxon>Bacteria</taxon>
        <taxon>Pseudomonadati</taxon>
        <taxon>Pseudomonadota</taxon>
        <taxon>Alphaproteobacteria</taxon>
        <taxon>Sphingomonadales</taxon>
        <taxon>Erythrobacteraceae</taxon>
        <taxon>Erythrobacter/Porphyrobacter group</taxon>
        <taxon>Erythrobacter</taxon>
    </lineage>
</organism>
<dbReference type="KEGG" id="err:DVR09_15880"/>